<keyword evidence="1" id="KW-0812">Transmembrane</keyword>
<feature type="transmembrane region" description="Helical" evidence="1">
    <location>
        <begin position="222"/>
        <end position="244"/>
    </location>
</feature>
<feature type="transmembrane region" description="Helical" evidence="1">
    <location>
        <begin position="66"/>
        <end position="88"/>
    </location>
</feature>
<dbReference type="STRING" id="685588.A0A067SJM4"/>
<dbReference type="PANTHER" id="PTHR40465">
    <property type="entry name" value="CHROMOSOME 1, WHOLE GENOME SHOTGUN SEQUENCE"/>
    <property type="match status" value="1"/>
</dbReference>
<evidence type="ECO:0000259" key="2">
    <source>
        <dbReference type="Pfam" id="PF20152"/>
    </source>
</evidence>
<feature type="transmembrane region" description="Helical" evidence="1">
    <location>
        <begin position="108"/>
        <end position="127"/>
    </location>
</feature>
<feature type="transmembrane region" description="Helical" evidence="1">
    <location>
        <begin position="134"/>
        <end position="154"/>
    </location>
</feature>
<dbReference type="InterPro" id="IPR045339">
    <property type="entry name" value="DUF6534"/>
</dbReference>
<dbReference type="AlphaFoldDB" id="A0A067SJM4"/>
<keyword evidence="1" id="KW-1133">Transmembrane helix</keyword>
<organism evidence="3 4">
    <name type="scientific">Galerina marginata (strain CBS 339.88)</name>
    <dbReference type="NCBI Taxonomy" id="685588"/>
    <lineage>
        <taxon>Eukaryota</taxon>
        <taxon>Fungi</taxon>
        <taxon>Dikarya</taxon>
        <taxon>Basidiomycota</taxon>
        <taxon>Agaricomycotina</taxon>
        <taxon>Agaricomycetes</taxon>
        <taxon>Agaricomycetidae</taxon>
        <taxon>Agaricales</taxon>
        <taxon>Agaricineae</taxon>
        <taxon>Strophariaceae</taxon>
        <taxon>Galerina</taxon>
    </lineage>
</organism>
<proteinExistence type="predicted"/>
<dbReference type="EMBL" id="KL142394">
    <property type="protein sequence ID" value="KDR71101.1"/>
    <property type="molecule type" value="Genomic_DNA"/>
</dbReference>
<evidence type="ECO:0000313" key="4">
    <source>
        <dbReference type="Proteomes" id="UP000027222"/>
    </source>
</evidence>
<dbReference type="PANTHER" id="PTHR40465:SF1">
    <property type="entry name" value="DUF6534 DOMAIN-CONTAINING PROTEIN"/>
    <property type="match status" value="1"/>
</dbReference>
<protein>
    <recommendedName>
        <fullName evidence="2">DUF6534 domain-containing protein</fullName>
    </recommendedName>
</protein>
<dbReference type="Proteomes" id="UP000027222">
    <property type="component" value="Unassembled WGS sequence"/>
</dbReference>
<keyword evidence="4" id="KW-1185">Reference proteome</keyword>
<feature type="transmembrane region" description="Helical" evidence="1">
    <location>
        <begin position="28"/>
        <end position="54"/>
    </location>
</feature>
<dbReference type="HOGENOM" id="CLU_046025_3_0_1"/>
<accession>A0A067SJM4</accession>
<gene>
    <name evidence="3" type="ORF">GALMADRAFT_805231</name>
</gene>
<reference evidence="4" key="1">
    <citation type="journal article" date="2014" name="Proc. Natl. Acad. Sci. U.S.A.">
        <title>Extensive sampling of basidiomycete genomes demonstrates inadequacy of the white-rot/brown-rot paradigm for wood decay fungi.</title>
        <authorList>
            <person name="Riley R."/>
            <person name="Salamov A.A."/>
            <person name="Brown D.W."/>
            <person name="Nagy L.G."/>
            <person name="Floudas D."/>
            <person name="Held B.W."/>
            <person name="Levasseur A."/>
            <person name="Lombard V."/>
            <person name="Morin E."/>
            <person name="Otillar R."/>
            <person name="Lindquist E.A."/>
            <person name="Sun H."/>
            <person name="LaButti K.M."/>
            <person name="Schmutz J."/>
            <person name="Jabbour D."/>
            <person name="Luo H."/>
            <person name="Baker S.E."/>
            <person name="Pisabarro A.G."/>
            <person name="Walton J.D."/>
            <person name="Blanchette R.A."/>
            <person name="Henrissat B."/>
            <person name="Martin F."/>
            <person name="Cullen D."/>
            <person name="Hibbett D.S."/>
            <person name="Grigoriev I.V."/>
        </authorList>
    </citation>
    <scope>NUCLEOTIDE SEQUENCE [LARGE SCALE GENOMIC DNA]</scope>
    <source>
        <strain evidence="4">CBS 339.88</strain>
    </source>
</reference>
<feature type="transmembrane region" description="Helical" evidence="1">
    <location>
        <begin position="174"/>
        <end position="201"/>
    </location>
</feature>
<evidence type="ECO:0000256" key="1">
    <source>
        <dbReference type="SAM" id="Phobius"/>
    </source>
</evidence>
<keyword evidence="1" id="KW-0472">Membrane</keyword>
<name>A0A067SJM4_GALM3</name>
<feature type="domain" description="DUF6534" evidence="2">
    <location>
        <begin position="186"/>
        <end position="272"/>
    </location>
</feature>
<dbReference type="Pfam" id="PF20152">
    <property type="entry name" value="DUF6534"/>
    <property type="match status" value="1"/>
</dbReference>
<feature type="transmembrane region" description="Helical" evidence="1">
    <location>
        <begin position="250"/>
        <end position="268"/>
    </location>
</feature>
<dbReference type="OrthoDB" id="2929525at2759"/>
<evidence type="ECO:0000313" key="3">
    <source>
        <dbReference type="EMBL" id="KDR71101.1"/>
    </source>
</evidence>
<sequence>MSLGASQDSKDLISPIQPSQFLVESNGILGAVEVATFLSLILYGVSLSQVYTYFRRSGGDRASLKMMVVFLLFLETFHSFTAAMAVYYDTVTRWKTAQANSYPISTNVLLETLITLLVQCFFSLRVYRLSKRLSVGIACCALALLRFISGIAISVENFLDVPKVPNGIEQIERFSWVITAGLACGSAADILIAIFMTYYLRKLASPANLDSTTEVINRLVRFALQTGLITSMTSLAVIGCFQAMPNLVWFSLYILLAKLYSNSLLVSLNARTRKIEVIDIEKTHASELVFTSPGYSGPVSVSNYRLTVPWRHLGTIGFCCGRYRSKSPVWVTSQNGRSRSLLQKFVNMPLDLFGQSQVRVGVIWHSSGTFRAGYLTVRL</sequence>